<dbReference type="Pfam" id="PF14516">
    <property type="entry name" value="AAA_35"/>
    <property type="match status" value="1"/>
</dbReference>
<dbReference type="Gene3D" id="3.40.50.300">
    <property type="entry name" value="P-loop containing nucleotide triphosphate hydrolases"/>
    <property type="match status" value="1"/>
</dbReference>
<evidence type="ECO:0000313" key="2">
    <source>
        <dbReference type="Proteomes" id="UP000274920"/>
    </source>
</evidence>
<dbReference type="InterPro" id="IPR027417">
    <property type="entry name" value="P-loop_NTPase"/>
</dbReference>
<protein>
    <submittedName>
        <fullName evidence="1">9-O-acetyl-N-acetylneuraminate esterase</fullName>
    </submittedName>
</protein>
<dbReference type="SUPFAM" id="SSF52540">
    <property type="entry name" value="P-loop containing nucleoside triphosphate hydrolases"/>
    <property type="match status" value="1"/>
</dbReference>
<name>A0A3R8JST3_9FIRM</name>
<sequence>MRKFNITAACSPDVHYMVDLHSRLCDIKGMIDEGQYFVISRARQYGKTTILNALEKFLSSDYIVVSLDFQFLSREDFQDASSFVAAFARELWQIRSCRPYMSNEIQDRLNALRNTQEKRYLLADLFECLSDWCDEAERAVVLMVDEVDSASSNQVFLDFLSQLRGYYIHRDKRPTFQSVILAGVHDIRNLRQKIRPDTEHKHNSPWNIASRFDVDMSFSVKDIAGMLSDYESDCHTGMNISEIAQTLYEYTSGYPVLVSNMCKLMDEEIAGSKRYPTRTDAWTKNGILEAEKRILADRIPLFESMINKLEDDEKLRKLLFSLLFEGRNIPYNPYDASIHLAAVYGFLKNQGGAAAVANRIFETMLCDWFLSQEITESDLSKAGALEKSQFIRSGYLDMELVLRKFVEHFHDLYGDRPEVFLEEDGRRFFLLYLRPIINGAGNYYMEAQTRDQRRTDVIVDYNSEQFILEMKLWHGEEYNARGEKQLLEYLDYYHIQKGYMLSFNFNKNKQIGVKTIRVEGKTIVEAVV</sequence>
<proteinExistence type="predicted"/>
<reference evidence="1" key="1">
    <citation type="submission" date="2018-10" db="EMBL/GenBank/DDBJ databases">
        <title>Schaedlerella arabinophila gen. nov. sp. nov., isolated from the mouse intestinal tract and comparative analysis with the genome of the closely related altered Schaedler flora strain ASF502.</title>
        <authorList>
            <person name="Miyake S."/>
            <person name="Soh M."/>
            <person name="Seedorf H."/>
        </authorList>
    </citation>
    <scope>NUCLEOTIDE SEQUENCE [LARGE SCALE GENOMIC DNA]</scope>
    <source>
        <strain evidence="1">DSM 106076</strain>
    </source>
</reference>
<accession>A0A3R8JST3</accession>
<keyword evidence="2" id="KW-1185">Reference proteome</keyword>
<dbReference type="AlphaFoldDB" id="A0A3R8JST3"/>
<evidence type="ECO:0000313" key="1">
    <source>
        <dbReference type="EMBL" id="RRK34788.1"/>
    </source>
</evidence>
<dbReference type="EMBL" id="RHJS01000002">
    <property type="protein sequence ID" value="RRK34788.1"/>
    <property type="molecule type" value="Genomic_DNA"/>
</dbReference>
<dbReference type="Proteomes" id="UP000274920">
    <property type="component" value="Unassembled WGS sequence"/>
</dbReference>
<dbReference type="RefSeq" id="WP_125129936.1">
    <property type="nucleotide sequence ID" value="NZ_RHJS01000002.1"/>
</dbReference>
<comment type="caution">
    <text evidence="1">The sequence shown here is derived from an EMBL/GenBank/DDBJ whole genome shotgun (WGS) entry which is preliminary data.</text>
</comment>
<gene>
    <name evidence="1" type="ORF">EBB54_28205</name>
</gene>
<organism evidence="1 2">
    <name type="scientific">Schaedlerella arabinosiphila</name>
    <dbReference type="NCBI Taxonomy" id="2044587"/>
    <lineage>
        <taxon>Bacteria</taxon>
        <taxon>Bacillati</taxon>
        <taxon>Bacillota</taxon>
        <taxon>Clostridia</taxon>
        <taxon>Lachnospirales</taxon>
        <taxon>Lachnospiraceae</taxon>
        <taxon>Schaedlerella</taxon>
    </lineage>
</organism>